<dbReference type="Proteomes" id="UP000075714">
    <property type="component" value="Unassembled WGS sequence"/>
</dbReference>
<protein>
    <submittedName>
        <fullName evidence="1">Uncharacterized protein</fullName>
    </submittedName>
</protein>
<organism evidence="1 2">
    <name type="scientific">Gonium pectorale</name>
    <name type="common">Green alga</name>
    <dbReference type="NCBI Taxonomy" id="33097"/>
    <lineage>
        <taxon>Eukaryota</taxon>
        <taxon>Viridiplantae</taxon>
        <taxon>Chlorophyta</taxon>
        <taxon>core chlorophytes</taxon>
        <taxon>Chlorophyceae</taxon>
        <taxon>CS clade</taxon>
        <taxon>Chlamydomonadales</taxon>
        <taxon>Volvocaceae</taxon>
        <taxon>Gonium</taxon>
    </lineage>
</organism>
<reference evidence="2" key="1">
    <citation type="journal article" date="2016" name="Nat. Commun.">
        <title>The Gonium pectorale genome demonstrates co-option of cell cycle regulation during the evolution of multicellularity.</title>
        <authorList>
            <person name="Hanschen E.R."/>
            <person name="Marriage T.N."/>
            <person name="Ferris P.J."/>
            <person name="Hamaji T."/>
            <person name="Toyoda A."/>
            <person name="Fujiyama A."/>
            <person name="Neme R."/>
            <person name="Noguchi H."/>
            <person name="Minakuchi Y."/>
            <person name="Suzuki M."/>
            <person name="Kawai-Toyooka H."/>
            <person name="Smith D.R."/>
            <person name="Sparks H."/>
            <person name="Anderson J."/>
            <person name="Bakaric R."/>
            <person name="Luria V."/>
            <person name="Karger A."/>
            <person name="Kirschner M.W."/>
            <person name="Durand P.M."/>
            <person name="Michod R.E."/>
            <person name="Nozaki H."/>
            <person name="Olson B.J."/>
        </authorList>
    </citation>
    <scope>NUCLEOTIDE SEQUENCE [LARGE SCALE GENOMIC DNA]</scope>
    <source>
        <strain evidence="2">NIES-2863</strain>
    </source>
</reference>
<accession>A0A150FTQ2</accession>
<gene>
    <name evidence="1" type="ORF">GPECTOR_1030g304</name>
</gene>
<dbReference type="EMBL" id="LSYV01001025">
    <property type="protein sequence ID" value="KXZ40993.1"/>
    <property type="molecule type" value="Genomic_DNA"/>
</dbReference>
<evidence type="ECO:0000313" key="2">
    <source>
        <dbReference type="Proteomes" id="UP000075714"/>
    </source>
</evidence>
<evidence type="ECO:0000313" key="1">
    <source>
        <dbReference type="EMBL" id="KXZ40993.1"/>
    </source>
</evidence>
<dbReference type="AlphaFoldDB" id="A0A150FTQ2"/>
<sequence>MAPTKPRCENTCFREKWNRKMKSMKTLILKHQHLTGRSPPGFAILYTIPTKGSLKALLGGWMDCPEIKAAMVEFLKMATGVKLFKHPDLPCAEDIRRGLHSRETPYSFWRRLARKAFAAIKLHLASMSGCCLTDGAAARSWPTVRGRSG</sequence>
<keyword evidence="2" id="KW-1185">Reference proteome</keyword>
<name>A0A150FTQ2_GONPE</name>
<proteinExistence type="predicted"/>
<dbReference type="OrthoDB" id="560811at2759"/>
<comment type="caution">
    <text evidence="1">The sequence shown here is derived from an EMBL/GenBank/DDBJ whole genome shotgun (WGS) entry which is preliminary data.</text>
</comment>